<proteinExistence type="inferred from homology"/>
<dbReference type="InterPro" id="IPR017462">
    <property type="entry name" value="Sulphur_relay_TusC/DsrF"/>
</dbReference>
<gene>
    <name evidence="6" type="primary">tusC</name>
    <name evidence="6" type="ORF">VST7929_02484</name>
</gene>
<comment type="function">
    <text evidence="1">Could be part of a sulfur-relay system.</text>
</comment>
<accession>A0ABN8DXD9</accession>
<name>A0ABN8DXD9_9VIBR</name>
<dbReference type="InterPro" id="IPR027396">
    <property type="entry name" value="DsrEFH-like"/>
</dbReference>
<evidence type="ECO:0000256" key="4">
    <source>
        <dbReference type="ARBA" id="ARBA00017149"/>
    </source>
</evidence>
<comment type="subcellular location">
    <subcellularLocation>
        <location evidence="2">Cytoplasm</location>
    </subcellularLocation>
</comment>
<evidence type="ECO:0000256" key="3">
    <source>
        <dbReference type="ARBA" id="ARBA00005996"/>
    </source>
</evidence>
<feature type="region of interest" description="Disordered" evidence="5">
    <location>
        <begin position="1"/>
        <end position="21"/>
    </location>
</feature>
<dbReference type="RefSeq" id="WP_237467343.1">
    <property type="nucleotide sequence ID" value="NZ_CAKLDI010000001.1"/>
</dbReference>
<dbReference type="EMBL" id="CAKLDI010000001">
    <property type="protein sequence ID" value="CAH0534540.1"/>
    <property type="molecule type" value="Genomic_DNA"/>
</dbReference>
<dbReference type="NCBIfam" id="NF001238">
    <property type="entry name" value="PRK00211.1"/>
    <property type="match status" value="1"/>
</dbReference>
<dbReference type="PANTHER" id="PTHR38780:SF1">
    <property type="entry name" value="PROTEIN TUSC"/>
    <property type="match status" value="1"/>
</dbReference>
<organism evidence="6 7">
    <name type="scientific">Vibrio stylophorae</name>
    <dbReference type="NCBI Taxonomy" id="659351"/>
    <lineage>
        <taxon>Bacteria</taxon>
        <taxon>Pseudomonadati</taxon>
        <taxon>Pseudomonadota</taxon>
        <taxon>Gammaproteobacteria</taxon>
        <taxon>Vibrionales</taxon>
        <taxon>Vibrionaceae</taxon>
        <taxon>Vibrio</taxon>
    </lineage>
</organism>
<dbReference type="PANTHER" id="PTHR38780">
    <property type="entry name" value="PROTEIN TUSC"/>
    <property type="match status" value="1"/>
</dbReference>
<dbReference type="Pfam" id="PF02635">
    <property type="entry name" value="DsrE"/>
    <property type="match status" value="1"/>
</dbReference>
<keyword evidence="7" id="KW-1185">Reference proteome</keyword>
<comment type="similarity">
    <text evidence="3">Belongs to the DsrF/TusC family.</text>
</comment>
<reference evidence="6" key="1">
    <citation type="submission" date="2021-11" db="EMBL/GenBank/DDBJ databases">
        <authorList>
            <person name="Rodrigo-Torres L."/>
            <person name="Arahal R. D."/>
            <person name="Lucena T."/>
        </authorList>
    </citation>
    <scope>NUCLEOTIDE SEQUENCE</scope>
    <source>
        <strain evidence="6">CECT 7929</strain>
    </source>
</reference>
<evidence type="ECO:0000313" key="6">
    <source>
        <dbReference type="EMBL" id="CAH0534540.1"/>
    </source>
</evidence>
<dbReference type="SUPFAM" id="SSF75169">
    <property type="entry name" value="DsrEFH-like"/>
    <property type="match status" value="1"/>
</dbReference>
<dbReference type="Gene3D" id="3.40.1260.10">
    <property type="entry name" value="DsrEFH-like"/>
    <property type="match status" value="1"/>
</dbReference>
<dbReference type="Proteomes" id="UP000838672">
    <property type="component" value="Unassembled WGS sequence"/>
</dbReference>
<evidence type="ECO:0000256" key="2">
    <source>
        <dbReference type="ARBA" id="ARBA00004496"/>
    </source>
</evidence>
<protein>
    <recommendedName>
        <fullName evidence="4">Protein TusC homolog</fullName>
    </recommendedName>
</protein>
<sequence>MTAPLGFLITQPPHGRSSGREGQDAILATSAMSENLRVFFFGDGVWQLLKQQQPKAIQCRDYIATFKLFDLYEIEQCYICAESLAERGLSLDDLIEMPATVMAMDVMQQKMTQCRHMVRF</sequence>
<dbReference type="NCBIfam" id="TIGR03010">
    <property type="entry name" value="sulf_tusC_dsrF"/>
    <property type="match status" value="1"/>
</dbReference>
<comment type="caution">
    <text evidence="6">The sequence shown here is derived from an EMBL/GenBank/DDBJ whole genome shotgun (WGS) entry which is preliminary data.</text>
</comment>
<dbReference type="InterPro" id="IPR003787">
    <property type="entry name" value="Sulphur_relay_DsrE/F-like"/>
</dbReference>
<evidence type="ECO:0000256" key="5">
    <source>
        <dbReference type="SAM" id="MobiDB-lite"/>
    </source>
</evidence>
<evidence type="ECO:0000313" key="7">
    <source>
        <dbReference type="Proteomes" id="UP000838672"/>
    </source>
</evidence>
<evidence type="ECO:0000256" key="1">
    <source>
        <dbReference type="ARBA" id="ARBA00002850"/>
    </source>
</evidence>